<protein>
    <recommendedName>
        <fullName evidence="7">Peptidase M48 domain-containing protein</fullName>
    </recommendedName>
</protein>
<keyword evidence="6" id="KW-0482">Metalloprotease</keyword>
<dbReference type="GO" id="GO:0046872">
    <property type="term" value="F:metal ion binding"/>
    <property type="evidence" value="ECO:0007669"/>
    <property type="project" value="UniProtKB-KW"/>
</dbReference>
<dbReference type="InterPro" id="IPR011990">
    <property type="entry name" value="TPR-like_helical_dom_sf"/>
</dbReference>
<accession>A0A382Y4T4</accession>
<feature type="non-terminal residue" evidence="8">
    <location>
        <position position="266"/>
    </location>
</feature>
<dbReference type="AlphaFoldDB" id="A0A382Y4T4"/>
<dbReference type="EMBL" id="UINC01172970">
    <property type="protein sequence ID" value="SVD78316.1"/>
    <property type="molecule type" value="Genomic_DNA"/>
</dbReference>
<dbReference type="GO" id="GO:0004222">
    <property type="term" value="F:metalloendopeptidase activity"/>
    <property type="evidence" value="ECO:0007669"/>
    <property type="project" value="InterPro"/>
</dbReference>
<proteinExistence type="predicted"/>
<evidence type="ECO:0000256" key="4">
    <source>
        <dbReference type="ARBA" id="ARBA00022801"/>
    </source>
</evidence>
<evidence type="ECO:0000259" key="7">
    <source>
        <dbReference type="Pfam" id="PF01435"/>
    </source>
</evidence>
<feature type="domain" description="Peptidase M48" evidence="7">
    <location>
        <begin position="8"/>
        <end position="87"/>
    </location>
</feature>
<evidence type="ECO:0000256" key="1">
    <source>
        <dbReference type="ARBA" id="ARBA00001947"/>
    </source>
</evidence>
<organism evidence="8">
    <name type="scientific">marine metagenome</name>
    <dbReference type="NCBI Taxonomy" id="408172"/>
    <lineage>
        <taxon>unclassified sequences</taxon>
        <taxon>metagenomes</taxon>
        <taxon>ecological metagenomes</taxon>
    </lineage>
</organism>
<dbReference type="GO" id="GO:0006508">
    <property type="term" value="P:proteolysis"/>
    <property type="evidence" value="ECO:0007669"/>
    <property type="project" value="UniProtKB-KW"/>
</dbReference>
<evidence type="ECO:0000256" key="5">
    <source>
        <dbReference type="ARBA" id="ARBA00022833"/>
    </source>
</evidence>
<dbReference type="SUPFAM" id="SSF48452">
    <property type="entry name" value="TPR-like"/>
    <property type="match status" value="1"/>
</dbReference>
<feature type="non-terminal residue" evidence="8">
    <location>
        <position position="1"/>
    </location>
</feature>
<keyword evidence="3" id="KW-0479">Metal-binding</keyword>
<dbReference type="Pfam" id="PF01435">
    <property type="entry name" value="Peptidase_M48"/>
    <property type="match status" value="1"/>
</dbReference>
<gene>
    <name evidence="8" type="ORF">METZ01_LOCUS431170</name>
</gene>
<dbReference type="Gene3D" id="1.25.40.10">
    <property type="entry name" value="Tetratricopeptide repeat domain"/>
    <property type="match status" value="1"/>
</dbReference>
<evidence type="ECO:0000256" key="6">
    <source>
        <dbReference type="ARBA" id="ARBA00023049"/>
    </source>
</evidence>
<evidence type="ECO:0000256" key="3">
    <source>
        <dbReference type="ARBA" id="ARBA00022723"/>
    </source>
</evidence>
<evidence type="ECO:0000256" key="2">
    <source>
        <dbReference type="ARBA" id="ARBA00022670"/>
    </source>
</evidence>
<name>A0A382Y4T4_9ZZZZ</name>
<comment type="cofactor">
    <cofactor evidence="1">
        <name>Zn(2+)</name>
        <dbReference type="ChEBI" id="CHEBI:29105"/>
    </cofactor>
</comment>
<keyword evidence="4" id="KW-0378">Hydrolase</keyword>
<evidence type="ECO:0000313" key="8">
    <source>
        <dbReference type="EMBL" id="SVD78316.1"/>
    </source>
</evidence>
<keyword evidence="5" id="KW-0862">Zinc</keyword>
<keyword evidence="2" id="KW-0645">Protease</keyword>
<sequence>GRGDIGAAIISGGQTAALRNFLAYSRVQEAAADHAAFKYLDQTKQSARGMLGFMEKLGDQDLLSPAQQDPYVRSHPLTRERIDTIAHHVANSPHSDVPTPGRIIDKNERIKAKLHAFINPMSRTRMVYKEGDNSIYSRYARAIGHFRERKLELALPLIDGLIAEERGNPYFHELKGQMLFENAQLVGALSSYSQAARLLPDSALILRDLARVQLEMNDPSLIDNAIINLEASLSIEPRSAFGWRLLATAHGRKGEQGRSSIALAEE</sequence>
<dbReference type="InterPro" id="IPR001915">
    <property type="entry name" value="Peptidase_M48"/>
</dbReference>
<reference evidence="8" key="1">
    <citation type="submission" date="2018-05" db="EMBL/GenBank/DDBJ databases">
        <authorList>
            <person name="Lanie J.A."/>
            <person name="Ng W.-L."/>
            <person name="Kazmierczak K.M."/>
            <person name="Andrzejewski T.M."/>
            <person name="Davidsen T.M."/>
            <person name="Wayne K.J."/>
            <person name="Tettelin H."/>
            <person name="Glass J.I."/>
            <person name="Rusch D."/>
            <person name="Podicherti R."/>
            <person name="Tsui H.-C.T."/>
            <person name="Winkler M.E."/>
        </authorList>
    </citation>
    <scope>NUCLEOTIDE SEQUENCE</scope>
</reference>